<feature type="compositionally biased region" description="Polar residues" evidence="1">
    <location>
        <begin position="1125"/>
        <end position="1135"/>
    </location>
</feature>
<feature type="compositionally biased region" description="Polar residues" evidence="1">
    <location>
        <begin position="1058"/>
        <end position="1068"/>
    </location>
</feature>
<feature type="transmembrane region" description="Helical" evidence="2">
    <location>
        <begin position="115"/>
        <end position="140"/>
    </location>
</feature>
<evidence type="ECO:0000259" key="3">
    <source>
        <dbReference type="PROSITE" id="PS50125"/>
    </source>
</evidence>
<dbReference type="GO" id="GO:0009190">
    <property type="term" value="P:cyclic nucleotide biosynthetic process"/>
    <property type="evidence" value="ECO:0007669"/>
    <property type="project" value="InterPro"/>
</dbReference>
<evidence type="ECO:0000256" key="1">
    <source>
        <dbReference type="SAM" id="MobiDB-lite"/>
    </source>
</evidence>
<name>A0A0R3T7D0_RODNA</name>
<feature type="compositionally biased region" description="Polar residues" evidence="1">
    <location>
        <begin position="1380"/>
        <end position="1392"/>
    </location>
</feature>
<evidence type="ECO:0000256" key="2">
    <source>
        <dbReference type="SAM" id="Phobius"/>
    </source>
</evidence>
<evidence type="ECO:0000313" key="5">
    <source>
        <dbReference type="Proteomes" id="UP000278807"/>
    </source>
</evidence>
<dbReference type="WBParaSite" id="HNAJ_0000296801-mRNA-1">
    <property type="protein sequence ID" value="HNAJ_0000296801-mRNA-1"/>
    <property type="gene ID" value="HNAJ_0000296801"/>
</dbReference>
<keyword evidence="5" id="KW-1185">Reference proteome</keyword>
<organism evidence="6">
    <name type="scientific">Rodentolepis nana</name>
    <name type="common">Dwarf tapeworm</name>
    <name type="synonym">Hymenolepis nana</name>
    <dbReference type="NCBI Taxonomy" id="102285"/>
    <lineage>
        <taxon>Eukaryota</taxon>
        <taxon>Metazoa</taxon>
        <taxon>Spiralia</taxon>
        <taxon>Lophotrochozoa</taxon>
        <taxon>Platyhelminthes</taxon>
        <taxon>Cestoda</taxon>
        <taxon>Eucestoda</taxon>
        <taxon>Cyclophyllidea</taxon>
        <taxon>Hymenolepididae</taxon>
        <taxon>Rodentolepis</taxon>
    </lineage>
</organism>
<evidence type="ECO:0000313" key="6">
    <source>
        <dbReference type="WBParaSite" id="HNAJ_0000296801-mRNA-1"/>
    </source>
</evidence>
<sequence length="1392" mass="152954">MEFEGRNLAGELLLDLRQCLNATGDEKYCTAFLPFEVQQKSENLTSSWLPITQVGTTSQFACLSLLLLLTMTPSVPPTTINSAIVAAIFSCLYVSLAITRFMHEPPVLTAKSIRSFWLTTVPDAVAAHIVFILLICFLPWQTVKLHMLTEQWIKFILKAKVELTRCRFALENLLENRIPRTYMQMEPNRTLSESTADSANLSDLFPPKENLATAVIAITIHGIGKGDEMLQHQRSPIRTAGLSQSITTTATTASSSNSVSASHRSREATVIADAVRRLNRRICLVDQMAYGGDSEENPELIDSSVERIIKSISRPSLPLIKVYSVGNCIAYALMETEAKDSLSKLGAFTAFLIRLFEELESHYLQKSGEEQRNAYETFACRLQIGLHVGATVSGVVDGPQFLLLHETLEFALRLATSSPPSLIDKSIIIASSDFVAHRGGERLIGLQAIGVNGSSGENDAFLWCSDAQHISRLSSVMRPVLSSAIQPPIVRNRSKKTVTSPKFSHPRSTTSANSNATPPPPPPPPHKRNYATGEARYQNHNSPLISNRNRKMSSPLLPPRHASPSSKWTQNTVSLDVHEDNVDRACFAMGDVEIVNGYAQPTTRLLGNAATTSPYCVTKDTSGYSNHTNRQSAFEMHKRGTILIDASKNPLMSLENDFLVVEGACERIAQSDGVTSVSSMSPSNTTHHHSNPLYTDNEYYDEEDLSVDGIDDMNGIKNPEGVSDGGLDAGLEWLQRAPMVGDFTVSVTSNGSNYPNYRRPSPPPSNRRRTLYDSSLAVGDSPLGNENNENRRRLSIKQSDNKSVSIDMLSTCVAPSVGCEYEFEAVTTDFSVNENDGDDVDDFDDDENDHDLEMDVSEANNEESLLPEPINVPLLMDTSWMASADGAGQIHDDNDGGALKVKQKMSDSMLVETGGPLEDDFSEFSSSAAAPIVSGVNDDASSSVNNLVTYTTDENLDEDCSDSAFLPVYFPLPDQSSNQRGRRLPDVAPVSLPNFGVGNTGLPMANQIRKPSSPPLLMDLTCVPPMANSNTSDLAEYDNLENAYSSPPQPAVQASIINNRLPLNTPQRSGGWRPRDARNHRKGCGGFQLLEKIDQKVRVNADIVDEARRICQRLHAMGWESALSLQTHSSESNPTDPFYRPHHDDPSSRKPKVLLPPPPQLSTRISKRGAADYVNSQSLLRRLHGFDSGTVTTITSQIDDDQLTDDGTFDSEFLEEEEAADFGNNGEENCERFENGKKGSMLVISDLWFNTGHPRSLSNDCLPLHVPEIVYGGDKDKEKNRNRRHNDGGVLDRDVILRRAANVRKFLPPELHPFVMPGCFSSVSATTTYATRSRATVLCSTKNAQNGKSNEHRRDQKCRHVLVATRVKGMKRSSSDPLLPNSSATNLDVSLI</sequence>
<feature type="compositionally biased region" description="Basic and acidic residues" evidence="1">
    <location>
        <begin position="1139"/>
        <end position="1148"/>
    </location>
</feature>
<evidence type="ECO:0000313" key="4">
    <source>
        <dbReference type="EMBL" id="VDN98826.1"/>
    </source>
</evidence>
<feature type="region of interest" description="Disordered" evidence="1">
    <location>
        <begin position="675"/>
        <end position="696"/>
    </location>
</feature>
<dbReference type="STRING" id="102285.A0A0R3T7D0"/>
<dbReference type="GO" id="GO:0035556">
    <property type="term" value="P:intracellular signal transduction"/>
    <property type="evidence" value="ECO:0007669"/>
    <property type="project" value="InterPro"/>
</dbReference>
<feature type="domain" description="Guanylate cyclase" evidence="3">
    <location>
        <begin position="268"/>
        <end position="415"/>
    </location>
</feature>
<dbReference type="PROSITE" id="PS50125">
    <property type="entry name" value="GUANYLATE_CYCLASE_2"/>
    <property type="match status" value="1"/>
</dbReference>
<feature type="region of interest" description="Disordered" evidence="1">
    <location>
        <begin position="1369"/>
        <end position="1392"/>
    </location>
</feature>
<reference evidence="4 5" key="2">
    <citation type="submission" date="2018-11" db="EMBL/GenBank/DDBJ databases">
        <authorList>
            <consortium name="Pathogen Informatics"/>
        </authorList>
    </citation>
    <scope>NUCLEOTIDE SEQUENCE [LARGE SCALE GENOMIC DNA]</scope>
</reference>
<feature type="region of interest" description="Disordered" evidence="1">
    <location>
        <begin position="1125"/>
        <end position="1160"/>
    </location>
</feature>
<feature type="compositionally biased region" description="Polar residues" evidence="1">
    <location>
        <begin position="497"/>
        <end position="516"/>
    </location>
</feature>
<dbReference type="EMBL" id="UZAE01001608">
    <property type="protein sequence ID" value="VDN98826.1"/>
    <property type="molecule type" value="Genomic_DNA"/>
</dbReference>
<accession>A0A0R3T7D0</accession>
<feature type="transmembrane region" description="Helical" evidence="2">
    <location>
        <begin position="83"/>
        <end position="103"/>
    </location>
</feature>
<gene>
    <name evidence="4" type="ORF">HNAJ_LOCUS2967</name>
</gene>
<feature type="compositionally biased region" description="Polar residues" evidence="1">
    <location>
        <begin position="675"/>
        <end position="685"/>
    </location>
</feature>
<keyword evidence="2" id="KW-0472">Membrane</keyword>
<protein>
    <submittedName>
        <fullName evidence="6">Guanylate cyclase domain-containing protein</fullName>
    </submittedName>
</protein>
<dbReference type="OrthoDB" id="6269389at2759"/>
<feature type="region of interest" description="Disordered" evidence="1">
    <location>
        <begin position="750"/>
        <end position="770"/>
    </location>
</feature>
<feature type="region of interest" description="Disordered" evidence="1">
    <location>
        <begin position="1058"/>
        <end position="1080"/>
    </location>
</feature>
<dbReference type="InterPro" id="IPR001054">
    <property type="entry name" value="A/G_cyclase"/>
</dbReference>
<dbReference type="Proteomes" id="UP000278807">
    <property type="component" value="Unassembled WGS sequence"/>
</dbReference>
<keyword evidence="2" id="KW-0812">Transmembrane</keyword>
<reference evidence="6" key="1">
    <citation type="submission" date="2017-02" db="UniProtKB">
        <authorList>
            <consortium name="WormBaseParasite"/>
        </authorList>
    </citation>
    <scope>IDENTIFICATION</scope>
</reference>
<feature type="region of interest" description="Disordered" evidence="1">
    <location>
        <begin position="487"/>
        <end position="570"/>
    </location>
</feature>
<feature type="compositionally biased region" description="Polar residues" evidence="1">
    <location>
        <begin position="538"/>
        <end position="547"/>
    </location>
</feature>
<keyword evidence="2" id="KW-1133">Transmembrane helix</keyword>
<proteinExistence type="predicted"/>